<keyword evidence="1" id="KW-0472">Membrane</keyword>
<protein>
    <submittedName>
        <fullName evidence="2">Uncharacterized protein</fullName>
    </submittedName>
</protein>
<evidence type="ECO:0000313" key="3">
    <source>
        <dbReference type="Proteomes" id="UP000254124"/>
    </source>
</evidence>
<feature type="transmembrane region" description="Helical" evidence="1">
    <location>
        <begin position="12"/>
        <end position="33"/>
    </location>
</feature>
<reference evidence="2 3" key="1">
    <citation type="submission" date="2018-06" db="EMBL/GenBank/DDBJ databases">
        <authorList>
            <consortium name="Pathogen Informatics"/>
            <person name="Doyle S."/>
        </authorList>
    </citation>
    <scope>NUCLEOTIDE SEQUENCE [LARGE SCALE GENOMIC DNA]</scope>
    <source>
        <strain evidence="2 3">NCTC7295</strain>
    </source>
</reference>
<accession>A0A379S1D9</accession>
<gene>
    <name evidence="2" type="ORF">NCTC7295_00711</name>
</gene>
<dbReference type="EMBL" id="UGWZ01000001">
    <property type="protein sequence ID" value="SUG13148.1"/>
    <property type="molecule type" value="Genomic_DNA"/>
</dbReference>
<dbReference type="AlphaFoldDB" id="A0A379S1D9"/>
<evidence type="ECO:0000313" key="2">
    <source>
        <dbReference type="EMBL" id="SUG13148.1"/>
    </source>
</evidence>
<proteinExistence type="predicted"/>
<evidence type="ECO:0000256" key="1">
    <source>
        <dbReference type="SAM" id="Phobius"/>
    </source>
</evidence>
<dbReference type="Proteomes" id="UP000254124">
    <property type="component" value="Unassembled WGS sequence"/>
</dbReference>
<keyword evidence="1" id="KW-1133">Transmembrane helix</keyword>
<keyword evidence="1" id="KW-0812">Transmembrane</keyword>
<sequence>MPDGAVLIRPVFPLIAASFLNLITITAFPFSLLRRDGYSSNSSDHITIILHNGYVYELPVAVRPARSGLYHSQKPRVDGIYAHGSGRTF</sequence>
<name>A0A379S1D9_SALER</name>
<organism evidence="2 3">
    <name type="scientific">Salmonella enterica subsp. arizonae</name>
    <dbReference type="NCBI Taxonomy" id="59203"/>
    <lineage>
        <taxon>Bacteria</taxon>
        <taxon>Pseudomonadati</taxon>
        <taxon>Pseudomonadota</taxon>
        <taxon>Gammaproteobacteria</taxon>
        <taxon>Enterobacterales</taxon>
        <taxon>Enterobacteriaceae</taxon>
        <taxon>Salmonella</taxon>
    </lineage>
</organism>